<dbReference type="OrthoDB" id="443458at2759"/>
<evidence type="ECO:0000256" key="7">
    <source>
        <dbReference type="ARBA" id="ARBA00023212"/>
    </source>
</evidence>
<evidence type="ECO:0000256" key="3">
    <source>
        <dbReference type="ARBA" id="ARBA00022490"/>
    </source>
</evidence>
<keyword evidence="3" id="KW-0963">Cytoplasm</keyword>
<comment type="caution">
    <text evidence="10">The sequence shown here is derived from an EMBL/GenBank/DDBJ whole genome shotgun (WGS) entry which is preliminary data.</text>
</comment>
<keyword evidence="11" id="KW-1185">Reference proteome</keyword>
<evidence type="ECO:0000259" key="9">
    <source>
        <dbReference type="PROSITE" id="PS50222"/>
    </source>
</evidence>
<evidence type="ECO:0000256" key="6">
    <source>
        <dbReference type="ARBA" id="ARBA00022837"/>
    </source>
</evidence>
<dbReference type="InterPro" id="IPR018247">
    <property type="entry name" value="EF_Hand_1_Ca_BS"/>
</dbReference>
<dbReference type="GO" id="GO:0005856">
    <property type="term" value="C:cytoskeleton"/>
    <property type="evidence" value="ECO:0007669"/>
    <property type="project" value="UniProtKB-SubCell"/>
</dbReference>
<evidence type="ECO:0000256" key="8">
    <source>
        <dbReference type="ARBA" id="ARBA00025692"/>
    </source>
</evidence>
<dbReference type="SMART" id="SM00054">
    <property type="entry name" value="EFh"/>
    <property type="match status" value="2"/>
</dbReference>
<evidence type="ECO:0000256" key="2">
    <source>
        <dbReference type="ARBA" id="ARBA00005253"/>
    </source>
</evidence>
<dbReference type="PROSITE" id="PS50222">
    <property type="entry name" value="EF_HAND_2"/>
    <property type="match status" value="2"/>
</dbReference>
<keyword evidence="6" id="KW-0106">Calcium</keyword>
<keyword evidence="7" id="KW-0206">Cytoskeleton</keyword>
<feature type="domain" description="EF-hand" evidence="9">
    <location>
        <begin position="55"/>
        <end position="90"/>
    </location>
</feature>
<reference evidence="10" key="1">
    <citation type="submission" date="2019-06" db="EMBL/GenBank/DDBJ databases">
        <authorList>
            <person name="Zheng W."/>
        </authorList>
    </citation>
    <scope>NUCLEOTIDE SEQUENCE</scope>
    <source>
        <strain evidence="10">QDHG01</strain>
    </source>
</reference>
<organism evidence="10 11">
    <name type="scientific">Halteria grandinella</name>
    <dbReference type="NCBI Taxonomy" id="5974"/>
    <lineage>
        <taxon>Eukaryota</taxon>
        <taxon>Sar</taxon>
        <taxon>Alveolata</taxon>
        <taxon>Ciliophora</taxon>
        <taxon>Intramacronucleata</taxon>
        <taxon>Spirotrichea</taxon>
        <taxon>Stichotrichia</taxon>
        <taxon>Sporadotrichida</taxon>
        <taxon>Halteriidae</taxon>
        <taxon>Halteria</taxon>
    </lineage>
</organism>
<dbReference type="CDD" id="cd00051">
    <property type="entry name" value="EFh"/>
    <property type="match status" value="1"/>
</dbReference>
<dbReference type="EMBL" id="RRYP01011908">
    <property type="protein sequence ID" value="TNV77437.1"/>
    <property type="molecule type" value="Genomic_DNA"/>
</dbReference>
<evidence type="ECO:0000256" key="1">
    <source>
        <dbReference type="ARBA" id="ARBA00004245"/>
    </source>
</evidence>
<evidence type="ECO:0000256" key="4">
    <source>
        <dbReference type="ARBA" id="ARBA00022723"/>
    </source>
</evidence>
<evidence type="ECO:0000313" key="10">
    <source>
        <dbReference type="EMBL" id="TNV77437.1"/>
    </source>
</evidence>
<protein>
    <recommendedName>
        <fullName evidence="9">EF-hand domain-containing protein</fullName>
    </recommendedName>
</protein>
<dbReference type="FunFam" id="1.10.238.10:FF:000178">
    <property type="entry name" value="Calmodulin-2 A"/>
    <property type="match status" value="1"/>
</dbReference>
<evidence type="ECO:0000313" key="11">
    <source>
        <dbReference type="Proteomes" id="UP000785679"/>
    </source>
</evidence>
<dbReference type="GO" id="GO:0005509">
    <property type="term" value="F:calcium ion binding"/>
    <property type="evidence" value="ECO:0007669"/>
    <property type="project" value="InterPro"/>
</dbReference>
<dbReference type="Pfam" id="PF13499">
    <property type="entry name" value="EF-hand_7"/>
    <property type="match status" value="1"/>
</dbReference>
<dbReference type="InterPro" id="IPR002048">
    <property type="entry name" value="EF_hand_dom"/>
</dbReference>
<keyword evidence="5" id="KW-0677">Repeat</keyword>
<dbReference type="Proteomes" id="UP000785679">
    <property type="component" value="Unassembled WGS sequence"/>
</dbReference>
<comment type="subcellular location">
    <subcellularLocation>
        <location evidence="1">Cytoplasm</location>
        <location evidence="1">Cytoskeleton</location>
    </subcellularLocation>
</comment>
<dbReference type="InterPro" id="IPR011992">
    <property type="entry name" value="EF-hand-dom_pair"/>
</dbReference>
<comment type="function">
    <text evidence="8">Plays a fundamental role in microtubule organizing center structure and function. Component of the infraciliary lattice (ICL) and the ciliary basal bodies.</text>
</comment>
<comment type="similarity">
    <text evidence="2">Belongs to the centrin family.</text>
</comment>
<proteinExistence type="inferred from homology"/>
<keyword evidence="4" id="KW-0479">Metal-binding</keyword>
<sequence>MRKYLIKHGKGNLLDFQDNEIRKLKECFGSLDSDGSGAIGIEELEDPLIGLGFADNRMQVQEMIDLVDEDGSGMIEFNEFLSIIKNSSDERTAKINKFFKDMASGHLAGTDLSFNLLVQKLRRDYMLDAIMSPDPSKREFGERILRNASKQTKWMKWTDAITK</sequence>
<gene>
    <name evidence="10" type="ORF">FGO68_gene5297</name>
</gene>
<evidence type="ECO:0000256" key="5">
    <source>
        <dbReference type="ARBA" id="ARBA00022737"/>
    </source>
</evidence>
<dbReference type="SUPFAM" id="SSF47473">
    <property type="entry name" value="EF-hand"/>
    <property type="match status" value="1"/>
</dbReference>
<accession>A0A8J8NL25</accession>
<dbReference type="Gene3D" id="1.10.238.10">
    <property type="entry name" value="EF-hand"/>
    <property type="match status" value="1"/>
</dbReference>
<dbReference type="PROSITE" id="PS00018">
    <property type="entry name" value="EF_HAND_1"/>
    <property type="match status" value="2"/>
</dbReference>
<dbReference type="AlphaFoldDB" id="A0A8J8NL25"/>
<feature type="domain" description="EF-hand" evidence="9">
    <location>
        <begin position="19"/>
        <end position="54"/>
    </location>
</feature>
<name>A0A8J8NL25_HALGN</name>